<name>A0A7W6ALF2_9HYPH</name>
<reference evidence="1 2" key="1">
    <citation type="submission" date="2020-08" db="EMBL/GenBank/DDBJ databases">
        <title>Genomic Encyclopedia of Type Strains, Phase IV (KMG-IV): sequencing the most valuable type-strain genomes for metagenomic binning, comparative biology and taxonomic classification.</title>
        <authorList>
            <person name="Goeker M."/>
        </authorList>
    </citation>
    <scope>NUCLEOTIDE SEQUENCE [LARGE SCALE GENOMIC DNA]</scope>
    <source>
        <strain evidence="1 2">DSM 24105</strain>
    </source>
</reference>
<accession>A0A7W6ALF2</accession>
<dbReference type="AlphaFoldDB" id="A0A7W6ALF2"/>
<evidence type="ECO:0000313" key="1">
    <source>
        <dbReference type="EMBL" id="MBB3904751.1"/>
    </source>
</evidence>
<proteinExistence type="predicted"/>
<comment type="caution">
    <text evidence="1">The sequence shown here is derived from an EMBL/GenBank/DDBJ whole genome shotgun (WGS) entry which is preliminary data.</text>
</comment>
<dbReference type="EMBL" id="JACIDN010000008">
    <property type="protein sequence ID" value="MBB3904751.1"/>
    <property type="molecule type" value="Genomic_DNA"/>
</dbReference>
<organism evidence="1 2">
    <name type="scientific">Methylobacterium brachythecii</name>
    <dbReference type="NCBI Taxonomy" id="1176177"/>
    <lineage>
        <taxon>Bacteria</taxon>
        <taxon>Pseudomonadati</taxon>
        <taxon>Pseudomonadota</taxon>
        <taxon>Alphaproteobacteria</taxon>
        <taxon>Hyphomicrobiales</taxon>
        <taxon>Methylobacteriaceae</taxon>
        <taxon>Methylobacterium</taxon>
    </lineage>
</organism>
<evidence type="ECO:0000313" key="2">
    <source>
        <dbReference type="Proteomes" id="UP000517759"/>
    </source>
</evidence>
<protein>
    <submittedName>
        <fullName evidence="1">Uncharacterized protein</fullName>
    </submittedName>
</protein>
<gene>
    <name evidence="1" type="ORF">GGR33_004274</name>
</gene>
<dbReference type="Proteomes" id="UP000517759">
    <property type="component" value="Unassembled WGS sequence"/>
</dbReference>
<dbReference type="RefSeq" id="WP_281381194.1">
    <property type="nucleotide sequence ID" value="NZ_BSPG01000024.1"/>
</dbReference>
<sequence>MRSSSLWVQCADVEAAKRLTSYLRSVKAEVLAEVELGVGLG</sequence>